<sequence>MCLEKRKEETSADGKPFRPRQNKPRRDVITLRERELPGIINPNSENKNFYYRSGSYLSLSIDRARGKLLAA</sequence>
<feature type="compositionally biased region" description="Basic and acidic residues" evidence="1">
    <location>
        <begin position="1"/>
        <end position="16"/>
    </location>
</feature>
<evidence type="ECO:0000256" key="1">
    <source>
        <dbReference type="SAM" id="MobiDB-lite"/>
    </source>
</evidence>
<proteinExistence type="predicted"/>
<comment type="caution">
    <text evidence="2">The sequence shown here is derived from an EMBL/GenBank/DDBJ whole genome shotgun (WGS) entry which is preliminary data.</text>
</comment>
<name>A0A8X6LBH5_TRICU</name>
<evidence type="ECO:0000313" key="3">
    <source>
        <dbReference type="Proteomes" id="UP000887116"/>
    </source>
</evidence>
<keyword evidence="3" id="KW-1185">Reference proteome</keyword>
<evidence type="ECO:0000313" key="2">
    <source>
        <dbReference type="EMBL" id="GFR00954.1"/>
    </source>
</evidence>
<reference evidence="2" key="1">
    <citation type="submission" date="2020-07" db="EMBL/GenBank/DDBJ databases">
        <title>Multicomponent nature underlies the extraordinary mechanical properties of spider dragline silk.</title>
        <authorList>
            <person name="Kono N."/>
            <person name="Nakamura H."/>
            <person name="Mori M."/>
            <person name="Yoshida Y."/>
            <person name="Ohtoshi R."/>
            <person name="Malay A.D."/>
            <person name="Moran D.A.P."/>
            <person name="Tomita M."/>
            <person name="Numata K."/>
            <person name="Arakawa K."/>
        </authorList>
    </citation>
    <scope>NUCLEOTIDE SEQUENCE</scope>
</reference>
<dbReference type="AlphaFoldDB" id="A0A8X6LBH5"/>
<protein>
    <submittedName>
        <fullName evidence="2">Uncharacterized protein</fullName>
    </submittedName>
</protein>
<gene>
    <name evidence="2" type="ORF">TNCT_437791</name>
</gene>
<dbReference type="Proteomes" id="UP000887116">
    <property type="component" value="Unassembled WGS sequence"/>
</dbReference>
<organism evidence="2 3">
    <name type="scientific">Trichonephila clavata</name>
    <name type="common">Joro spider</name>
    <name type="synonym">Nephila clavata</name>
    <dbReference type="NCBI Taxonomy" id="2740835"/>
    <lineage>
        <taxon>Eukaryota</taxon>
        <taxon>Metazoa</taxon>
        <taxon>Ecdysozoa</taxon>
        <taxon>Arthropoda</taxon>
        <taxon>Chelicerata</taxon>
        <taxon>Arachnida</taxon>
        <taxon>Araneae</taxon>
        <taxon>Araneomorphae</taxon>
        <taxon>Entelegynae</taxon>
        <taxon>Araneoidea</taxon>
        <taxon>Nephilidae</taxon>
        <taxon>Trichonephila</taxon>
    </lineage>
</organism>
<dbReference type="EMBL" id="BMAO01015317">
    <property type="protein sequence ID" value="GFR00954.1"/>
    <property type="molecule type" value="Genomic_DNA"/>
</dbReference>
<feature type="region of interest" description="Disordered" evidence="1">
    <location>
        <begin position="1"/>
        <end position="28"/>
    </location>
</feature>
<accession>A0A8X6LBH5</accession>